<reference evidence="1" key="1">
    <citation type="submission" date="2022-10" db="EMBL/GenBank/DDBJ databases">
        <title>Culturing micro-colonial fungi from biological soil crusts in the Mojave desert and describing Neophaeococcomyces mojavensis, and introducing the new genera and species Taxawa tesnikishii.</title>
        <authorList>
            <person name="Kurbessoian T."/>
            <person name="Stajich J.E."/>
        </authorList>
    </citation>
    <scope>NUCLEOTIDE SEQUENCE</scope>
    <source>
        <strain evidence="1">JES_115</strain>
    </source>
</reference>
<sequence length="377" mass="42835">MNRFNGNFEPVGIVRRRCSYWSQSDNFGGWDAVILCDPPLRNVHIGTQDPPRLDQIFTLPFQGGYADFMHCCSSKENPPPGPSRESLSEDICYYFTHYSMMLQNELHDPSIAAIFLKKIIACYWLQLITYGTSLLASHEYPLSRRRDLTGIQIPWVEGRWSDLQMLSRRCGGYCDDIEVALISLGIPFKDPDTTPANWNDCDRDFQFIYKRLSTMKTRADLLNTSITGLAGIAGNRQALKEAKRSLREAKSVKTLTLIATVFIPLAFTSGLFSMSERYIPGADRFWVYISVSGPLVVLVIILTILFDLGFDEDGSWSITTFTKVAKLRKTSTDSADTNIATLRGKEHRHANTPDNNRHVMVESKDRRGRSKFRAWMC</sequence>
<name>A0ACC2ZHJ6_9PEZI</name>
<organism evidence="1 2">
    <name type="scientific">Coniosporium tulheliwenetii</name>
    <dbReference type="NCBI Taxonomy" id="3383036"/>
    <lineage>
        <taxon>Eukaryota</taxon>
        <taxon>Fungi</taxon>
        <taxon>Dikarya</taxon>
        <taxon>Ascomycota</taxon>
        <taxon>Pezizomycotina</taxon>
        <taxon>Dothideomycetes</taxon>
        <taxon>Dothideomycetes incertae sedis</taxon>
        <taxon>Coniosporium</taxon>
    </lineage>
</organism>
<evidence type="ECO:0000313" key="1">
    <source>
        <dbReference type="EMBL" id="KAJ9646979.1"/>
    </source>
</evidence>
<dbReference type="EMBL" id="JAPDRP010000005">
    <property type="protein sequence ID" value="KAJ9646979.1"/>
    <property type="molecule type" value="Genomic_DNA"/>
</dbReference>
<proteinExistence type="predicted"/>
<dbReference type="Proteomes" id="UP001172680">
    <property type="component" value="Unassembled WGS sequence"/>
</dbReference>
<accession>A0ACC2ZHJ6</accession>
<keyword evidence="2" id="KW-1185">Reference proteome</keyword>
<protein>
    <submittedName>
        <fullName evidence="1">Uncharacterized protein</fullName>
    </submittedName>
</protein>
<comment type="caution">
    <text evidence="1">The sequence shown here is derived from an EMBL/GenBank/DDBJ whole genome shotgun (WGS) entry which is preliminary data.</text>
</comment>
<gene>
    <name evidence="1" type="ORF">H2199_001965</name>
</gene>
<evidence type="ECO:0000313" key="2">
    <source>
        <dbReference type="Proteomes" id="UP001172680"/>
    </source>
</evidence>